<evidence type="ECO:0000313" key="3">
    <source>
        <dbReference type="EMBL" id="MFC0626628.1"/>
    </source>
</evidence>
<keyword evidence="2" id="KW-0812">Transmembrane</keyword>
<organism evidence="3 4">
    <name type="scientific">Kribbella deserti</name>
    <dbReference type="NCBI Taxonomy" id="1926257"/>
    <lineage>
        <taxon>Bacteria</taxon>
        <taxon>Bacillati</taxon>
        <taxon>Actinomycetota</taxon>
        <taxon>Actinomycetes</taxon>
        <taxon>Propionibacteriales</taxon>
        <taxon>Kribbellaceae</taxon>
        <taxon>Kribbella</taxon>
    </lineage>
</organism>
<keyword evidence="2" id="KW-1133">Transmembrane helix</keyword>
<gene>
    <name evidence="3" type="ORF">ACFFGN_21290</name>
</gene>
<feature type="transmembrane region" description="Helical" evidence="2">
    <location>
        <begin position="36"/>
        <end position="58"/>
    </location>
</feature>
<reference evidence="3 4" key="1">
    <citation type="submission" date="2024-09" db="EMBL/GenBank/DDBJ databases">
        <authorList>
            <person name="Sun Q."/>
            <person name="Mori K."/>
        </authorList>
    </citation>
    <scope>NUCLEOTIDE SEQUENCE [LARGE SCALE GENOMIC DNA]</scope>
    <source>
        <strain evidence="3 4">CGMCC 1.15906</strain>
    </source>
</reference>
<sequence length="400" mass="41880">MIRMIKTALTLAAVAAAGLGLRWVTADSLASASRDDLASLAVVAIGAVAWGAYAWLVVVTSATALEQLPGALGQIAGTIATGLTSAGSRTLIRSTLGIAAVTPLTVGLAHAAPPAPSSAWTAFDSTRAIDPPARAPSYAGHEVEPASEVDLGHPPSTTYVYGQAEPPSHINLSPGVPSDRPAQPSPSGDRNAPDHPETAGRPHTAGRPDVTRHFNVTTRPDGTDRPNVASDPVAIGRPGDTSRPVAADRPDLASRPVVAGRTEVTSRTAGARRFVVAGRSEVAGRPWEVEPPGGRGDRRVVERRIAVPDRPTVGAPTRYTPIRAPRQLVVRPGDTLWSIARDELGPNSTDQAIAIRWPDWFAVNAAVIGPDPHYLEPGQILQQPAPSAEVRRLSPTSKEY</sequence>
<dbReference type="CDD" id="cd00118">
    <property type="entry name" value="LysM"/>
    <property type="match status" value="1"/>
</dbReference>
<name>A0ABV6QR04_9ACTN</name>
<dbReference type="Gene3D" id="3.10.350.10">
    <property type="entry name" value="LysM domain"/>
    <property type="match status" value="1"/>
</dbReference>
<feature type="region of interest" description="Disordered" evidence="1">
    <location>
        <begin position="376"/>
        <end position="400"/>
    </location>
</feature>
<protein>
    <recommendedName>
        <fullName evidence="5">LysM domain-containing protein</fullName>
    </recommendedName>
</protein>
<evidence type="ECO:0008006" key="5">
    <source>
        <dbReference type="Google" id="ProtNLM"/>
    </source>
</evidence>
<dbReference type="EMBL" id="JBHLTC010000028">
    <property type="protein sequence ID" value="MFC0626628.1"/>
    <property type="molecule type" value="Genomic_DNA"/>
</dbReference>
<evidence type="ECO:0000256" key="2">
    <source>
        <dbReference type="SAM" id="Phobius"/>
    </source>
</evidence>
<keyword evidence="2" id="KW-0472">Membrane</keyword>
<dbReference type="RefSeq" id="WP_380050471.1">
    <property type="nucleotide sequence ID" value="NZ_JBHLTC010000028.1"/>
</dbReference>
<evidence type="ECO:0000313" key="4">
    <source>
        <dbReference type="Proteomes" id="UP001589890"/>
    </source>
</evidence>
<accession>A0ABV6QR04</accession>
<dbReference type="Proteomes" id="UP001589890">
    <property type="component" value="Unassembled WGS sequence"/>
</dbReference>
<proteinExistence type="predicted"/>
<dbReference type="InterPro" id="IPR036779">
    <property type="entry name" value="LysM_dom_sf"/>
</dbReference>
<evidence type="ECO:0000256" key="1">
    <source>
        <dbReference type="SAM" id="MobiDB-lite"/>
    </source>
</evidence>
<comment type="caution">
    <text evidence="3">The sequence shown here is derived from an EMBL/GenBank/DDBJ whole genome shotgun (WGS) entry which is preliminary data.</text>
</comment>
<dbReference type="InterPro" id="IPR018392">
    <property type="entry name" value="LysM"/>
</dbReference>
<feature type="compositionally biased region" description="Basic and acidic residues" evidence="1">
    <location>
        <begin position="191"/>
        <end position="200"/>
    </location>
</feature>
<feature type="region of interest" description="Disordered" evidence="1">
    <location>
        <begin position="131"/>
        <end position="252"/>
    </location>
</feature>
<keyword evidence="4" id="KW-1185">Reference proteome</keyword>